<evidence type="ECO:0000313" key="1">
    <source>
        <dbReference type="EMBL" id="GFC59213.1"/>
    </source>
</evidence>
<sequence>MIRVGEITQEFQSFEDMLKDFNREDLDALWRITKEKFSTAMPIQNKEKDLWAELTRLYEPNADDVFWKLQRYMHYPIMWKLHSNCGVHQVSLTTR</sequence>
<dbReference type="EMBL" id="BKCJ010980592">
    <property type="protein sequence ID" value="GFC59213.1"/>
    <property type="molecule type" value="Genomic_DNA"/>
</dbReference>
<gene>
    <name evidence="1" type="ORF">Tci_831183</name>
</gene>
<dbReference type="AlphaFoldDB" id="A0A699QDN6"/>
<name>A0A699QDN6_TANCI</name>
<proteinExistence type="predicted"/>
<protein>
    <submittedName>
        <fullName evidence="1">Uncharacterized protein</fullName>
    </submittedName>
</protein>
<feature type="non-terminal residue" evidence="1">
    <location>
        <position position="95"/>
    </location>
</feature>
<accession>A0A699QDN6</accession>
<reference evidence="1" key="1">
    <citation type="journal article" date="2019" name="Sci. Rep.">
        <title>Draft genome of Tanacetum cinerariifolium, the natural source of mosquito coil.</title>
        <authorList>
            <person name="Yamashiro T."/>
            <person name="Shiraishi A."/>
            <person name="Satake H."/>
            <person name="Nakayama K."/>
        </authorList>
    </citation>
    <scope>NUCLEOTIDE SEQUENCE</scope>
</reference>
<comment type="caution">
    <text evidence="1">The sequence shown here is derived from an EMBL/GenBank/DDBJ whole genome shotgun (WGS) entry which is preliminary data.</text>
</comment>
<organism evidence="1">
    <name type="scientific">Tanacetum cinerariifolium</name>
    <name type="common">Dalmatian daisy</name>
    <name type="synonym">Chrysanthemum cinerariifolium</name>
    <dbReference type="NCBI Taxonomy" id="118510"/>
    <lineage>
        <taxon>Eukaryota</taxon>
        <taxon>Viridiplantae</taxon>
        <taxon>Streptophyta</taxon>
        <taxon>Embryophyta</taxon>
        <taxon>Tracheophyta</taxon>
        <taxon>Spermatophyta</taxon>
        <taxon>Magnoliopsida</taxon>
        <taxon>eudicotyledons</taxon>
        <taxon>Gunneridae</taxon>
        <taxon>Pentapetalae</taxon>
        <taxon>asterids</taxon>
        <taxon>campanulids</taxon>
        <taxon>Asterales</taxon>
        <taxon>Asteraceae</taxon>
        <taxon>Asteroideae</taxon>
        <taxon>Anthemideae</taxon>
        <taxon>Anthemidinae</taxon>
        <taxon>Tanacetum</taxon>
    </lineage>
</organism>